<evidence type="ECO:0000256" key="1">
    <source>
        <dbReference type="SAM" id="MobiDB-lite"/>
    </source>
</evidence>
<dbReference type="Proteomes" id="UP001189773">
    <property type="component" value="Unassembled WGS sequence"/>
</dbReference>
<evidence type="ECO:0000313" key="2">
    <source>
        <dbReference type="EMBL" id="CAJ0805692.1"/>
    </source>
</evidence>
<feature type="compositionally biased region" description="Polar residues" evidence="1">
    <location>
        <begin position="163"/>
        <end position="174"/>
    </location>
</feature>
<proteinExistence type="predicted"/>
<dbReference type="RefSeq" id="WP_012436263.1">
    <property type="nucleotide sequence ID" value="NZ_CATWDO010000014.1"/>
</dbReference>
<sequence length="174" mass="19541">MTEDNFTPSRHDIGELKIIISLGLSFCMYVGTRAHLDAEGVIPVGTKWPDGFSWVSWEANGLRFRLVRERPEGAKGPRRVFLDCDNWCLRMDVQGRSVADAVIKHKADNLAQYIHGQTPAGQAEFFRQCELYYAACNDEKFQAFKALIPGLIPPSRKRRGRPSNASATQSQEAV</sequence>
<dbReference type="Proteomes" id="UP001189756">
    <property type="component" value="Unassembled WGS sequence"/>
</dbReference>
<dbReference type="EMBL" id="CATZAR010000024">
    <property type="protein sequence ID" value="CAJ0807255.1"/>
    <property type="molecule type" value="Genomic_DNA"/>
</dbReference>
<comment type="caution">
    <text evidence="2">The sequence shown here is derived from an EMBL/GenBank/DDBJ whole genome shotgun (WGS) entry which is preliminary data.</text>
</comment>
<reference evidence="2 5" key="1">
    <citation type="submission" date="2023-07" db="EMBL/GenBank/DDBJ databases">
        <authorList>
            <person name="Peeters C."/>
        </authorList>
    </citation>
    <scope>NUCLEOTIDE SEQUENCE</scope>
    <source>
        <strain evidence="3 5">LMG 18095</strain>
        <strain evidence="2">R-77560</strain>
    </source>
</reference>
<evidence type="ECO:0000313" key="5">
    <source>
        <dbReference type="Proteomes" id="UP001189773"/>
    </source>
</evidence>
<organism evidence="2 4">
    <name type="scientific">Ralstonia thomasii</name>
    <dbReference type="NCBI Taxonomy" id="3058596"/>
    <lineage>
        <taxon>Bacteria</taxon>
        <taxon>Pseudomonadati</taxon>
        <taxon>Pseudomonadota</taxon>
        <taxon>Betaproteobacteria</taxon>
        <taxon>Burkholderiales</taxon>
        <taxon>Burkholderiaceae</taxon>
        <taxon>Ralstonia</taxon>
    </lineage>
</organism>
<keyword evidence="5" id="KW-1185">Reference proteome</keyword>
<feature type="region of interest" description="Disordered" evidence="1">
    <location>
        <begin position="154"/>
        <end position="174"/>
    </location>
</feature>
<accession>A0AAD2BYJ6</accession>
<evidence type="ECO:0000313" key="3">
    <source>
        <dbReference type="EMBL" id="CAJ0807255.1"/>
    </source>
</evidence>
<dbReference type="EMBL" id="CATZAZ010000013">
    <property type="protein sequence ID" value="CAJ0805692.1"/>
    <property type="molecule type" value="Genomic_DNA"/>
</dbReference>
<gene>
    <name evidence="3" type="ORF">LMG18095_04571</name>
    <name evidence="2" type="ORF">R77560_04294</name>
</gene>
<name>A0AAD2BYJ6_9RALS</name>
<dbReference type="AlphaFoldDB" id="A0AAD2BYJ6"/>
<protein>
    <submittedName>
        <fullName evidence="2">Uncharacterized protein</fullName>
    </submittedName>
</protein>
<evidence type="ECO:0000313" key="4">
    <source>
        <dbReference type="Proteomes" id="UP001189756"/>
    </source>
</evidence>